<gene>
    <name evidence="3" type="ORF">SAMN04488070_0279</name>
</gene>
<evidence type="ECO:0000313" key="4">
    <source>
        <dbReference type="Proteomes" id="UP000199424"/>
    </source>
</evidence>
<dbReference type="AlphaFoldDB" id="A0A1I6G831"/>
<accession>A0A1I6G831</accession>
<dbReference type="PRINTS" id="PR00111">
    <property type="entry name" value="ABHYDROLASE"/>
</dbReference>
<dbReference type="RefSeq" id="WP_092854556.1">
    <property type="nucleotide sequence ID" value="NZ_FOYU01000001.1"/>
</dbReference>
<dbReference type="Proteomes" id="UP000199424">
    <property type="component" value="Unassembled WGS sequence"/>
</dbReference>
<name>A0A1I6G831_9GAMM</name>
<keyword evidence="1" id="KW-0378">Hydrolase</keyword>
<dbReference type="EMBL" id="FOYU01000001">
    <property type="protein sequence ID" value="SFR38349.1"/>
    <property type="molecule type" value="Genomic_DNA"/>
</dbReference>
<dbReference type="PANTHER" id="PTHR46118">
    <property type="entry name" value="PROTEIN ABHD11"/>
    <property type="match status" value="1"/>
</dbReference>
<dbReference type="InterPro" id="IPR000073">
    <property type="entry name" value="AB_hydrolase_1"/>
</dbReference>
<dbReference type="PANTHER" id="PTHR46118:SF4">
    <property type="entry name" value="PROTEIN ABHD11"/>
    <property type="match status" value="1"/>
</dbReference>
<reference evidence="4" key="1">
    <citation type="submission" date="2016-10" db="EMBL/GenBank/DDBJ databases">
        <authorList>
            <person name="Varghese N."/>
            <person name="Submissions S."/>
        </authorList>
    </citation>
    <scope>NUCLEOTIDE SEQUENCE [LARGE SCALE GENOMIC DNA]</scope>
    <source>
        <strain evidence="4">CGMCC 1.7285</strain>
    </source>
</reference>
<proteinExistence type="predicted"/>
<keyword evidence="4" id="KW-1185">Reference proteome</keyword>
<evidence type="ECO:0000313" key="3">
    <source>
        <dbReference type="EMBL" id="SFR38349.1"/>
    </source>
</evidence>
<dbReference type="Pfam" id="PF00561">
    <property type="entry name" value="Abhydrolase_1"/>
    <property type="match status" value="1"/>
</dbReference>
<protein>
    <submittedName>
        <fullName evidence="3">Esterase</fullName>
    </submittedName>
</protein>
<evidence type="ECO:0000259" key="2">
    <source>
        <dbReference type="Pfam" id="PF00561"/>
    </source>
</evidence>
<organism evidence="3 4">
    <name type="scientific">Pseudidiomarina maritima</name>
    <dbReference type="NCBI Taxonomy" id="519453"/>
    <lineage>
        <taxon>Bacteria</taxon>
        <taxon>Pseudomonadati</taxon>
        <taxon>Pseudomonadota</taxon>
        <taxon>Gammaproteobacteria</taxon>
        <taxon>Alteromonadales</taxon>
        <taxon>Idiomarinaceae</taxon>
        <taxon>Pseudidiomarina</taxon>
    </lineage>
</organism>
<feature type="domain" description="AB hydrolase-1" evidence="2">
    <location>
        <begin position="17"/>
        <end position="243"/>
    </location>
</feature>
<dbReference type="Gene3D" id="3.40.50.1820">
    <property type="entry name" value="alpha/beta hydrolase"/>
    <property type="match status" value="1"/>
</dbReference>
<dbReference type="GO" id="GO:0016787">
    <property type="term" value="F:hydrolase activity"/>
    <property type="evidence" value="ECO:0007669"/>
    <property type="project" value="UniProtKB-KW"/>
</dbReference>
<dbReference type="InterPro" id="IPR000639">
    <property type="entry name" value="Epox_hydrolase-like"/>
</dbReference>
<dbReference type="PRINTS" id="PR00412">
    <property type="entry name" value="EPOXHYDRLASE"/>
</dbReference>
<dbReference type="InterPro" id="IPR029058">
    <property type="entry name" value="AB_hydrolase_fold"/>
</dbReference>
<sequence>MSTAQILNYEVIGSGEPVVLLHGLFGDLDNLKGLGRDLSEDYQVILVDARNHGDSFHSDHMNYADMAKDLAATLDELKIDSAHIVGHSMGGKIAMEFALTYPERVRSVIAADISPVAYDPKHRHILEALKALDLNQVNSRTDADKQLAQHIDTKGVRQFLLKNLRRDDNGYHWRINLETLDSCYEEISGAVRDGSYDGPILFIKGGDSNYLMNDHADEIKARFSQVEVKIIEGTGHWLHAEKPRIFNRLVRAFIENHSRT</sequence>
<dbReference type="SUPFAM" id="SSF53474">
    <property type="entry name" value="alpha/beta-Hydrolases"/>
    <property type="match status" value="1"/>
</dbReference>
<evidence type="ECO:0000256" key="1">
    <source>
        <dbReference type="ARBA" id="ARBA00022801"/>
    </source>
</evidence>